<gene>
    <name evidence="2" type="ORF">UG56_025045</name>
</gene>
<protein>
    <submittedName>
        <fullName evidence="2">Uncharacterized protein</fullName>
    </submittedName>
</protein>
<evidence type="ECO:0000256" key="1">
    <source>
        <dbReference type="SAM" id="Phobius"/>
    </source>
</evidence>
<proteinExistence type="predicted"/>
<comment type="caution">
    <text evidence="2">The sequence shown here is derived from an EMBL/GenBank/DDBJ whole genome shotgun (WGS) entry which is preliminary data.</text>
</comment>
<dbReference type="Proteomes" id="UP000033772">
    <property type="component" value="Unassembled WGS sequence"/>
</dbReference>
<organism evidence="2 3">
    <name type="scientific">Nocardioides luteus</name>
    <dbReference type="NCBI Taxonomy" id="1844"/>
    <lineage>
        <taxon>Bacteria</taxon>
        <taxon>Bacillati</taxon>
        <taxon>Actinomycetota</taxon>
        <taxon>Actinomycetes</taxon>
        <taxon>Propionibacteriales</taxon>
        <taxon>Nocardioidaceae</taxon>
        <taxon>Nocardioides</taxon>
    </lineage>
</organism>
<evidence type="ECO:0000313" key="3">
    <source>
        <dbReference type="Proteomes" id="UP000033772"/>
    </source>
</evidence>
<keyword evidence="3" id="KW-1185">Reference proteome</keyword>
<dbReference type="AlphaFoldDB" id="A0A1J4MXL0"/>
<sequence>MARDPYRPRTPIIGMVMVFLALAIVGVTAYLHLGWWSLIGYAAAAVVAVVGGWLLFKDVPEPPHSGPGADR</sequence>
<keyword evidence="1" id="KW-0812">Transmembrane</keyword>
<feature type="transmembrane region" description="Helical" evidence="1">
    <location>
        <begin position="12"/>
        <end position="32"/>
    </location>
</feature>
<dbReference type="EMBL" id="JZDQ02000048">
    <property type="protein sequence ID" value="OIJ24027.1"/>
    <property type="molecule type" value="Genomic_DNA"/>
</dbReference>
<dbReference type="STRING" id="1844.UG56_025045"/>
<evidence type="ECO:0000313" key="2">
    <source>
        <dbReference type="EMBL" id="OIJ24027.1"/>
    </source>
</evidence>
<keyword evidence="1" id="KW-0472">Membrane</keyword>
<keyword evidence="1" id="KW-1133">Transmembrane helix</keyword>
<reference evidence="2" key="1">
    <citation type="submission" date="2016-10" db="EMBL/GenBank/DDBJ databases">
        <title>Draft Genome Sequence of Nocardioides luteus Strain BAFB, an Alkane-Degrading Bacterium Isolated from JP-7 Polluted Soil.</title>
        <authorList>
            <person name="Brown L."/>
            <person name="Ruiz O.N."/>
            <person name="Gunasekera T."/>
        </authorList>
    </citation>
    <scope>NUCLEOTIDE SEQUENCE [LARGE SCALE GENOMIC DNA]</scope>
    <source>
        <strain evidence="2">BAFB</strain>
    </source>
</reference>
<dbReference type="RefSeq" id="WP_045547858.1">
    <property type="nucleotide sequence ID" value="NZ_JZDQ02000048.1"/>
</dbReference>
<accession>A0A1J4MXL0</accession>
<feature type="transmembrane region" description="Helical" evidence="1">
    <location>
        <begin position="38"/>
        <end position="56"/>
    </location>
</feature>
<dbReference type="OrthoDB" id="4737297at2"/>
<name>A0A1J4MXL0_9ACTN</name>